<dbReference type="Proteomes" id="UP000032000">
    <property type="component" value="Segment"/>
</dbReference>
<evidence type="ECO:0000313" key="1">
    <source>
        <dbReference type="EMBL" id="AHJ86836.1"/>
    </source>
</evidence>
<evidence type="ECO:0000313" key="2">
    <source>
        <dbReference type="Proteomes" id="UP000032000"/>
    </source>
</evidence>
<name>A0A0B4L9C2_9CAUD</name>
<proteinExistence type="predicted"/>
<keyword evidence="2" id="KW-1185">Reference proteome</keyword>
<dbReference type="GeneID" id="23680999"/>
<dbReference type="KEGG" id="vg:23680999"/>
<protein>
    <submittedName>
        <fullName evidence="1">Hinge connector</fullName>
    </submittedName>
</protein>
<reference evidence="1" key="1">
    <citation type="submission" date="2015-06" db="EMBL/GenBank/DDBJ databases">
        <title>Genomic characterization of STP4-a, a novel T4 virulent phage infecting Salmonella.</title>
        <authorList>
            <person name="Li M."/>
            <person name="Wang J."/>
            <person name="Lin H."/>
            <person name="Han F."/>
        </authorList>
    </citation>
    <scope>NUCLEOTIDE SEQUENCE [LARGE SCALE GENOMIC DNA]</scope>
</reference>
<dbReference type="RefSeq" id="YP_009126189.1">
    <property type="nucleotide sequence ID" value="NC_026607.2"/>
</dbReference>
<organism evidence="1 2">
    <name type="scientific">Salmonella phage STP4-a</name>
    <dbReference type="NCBI Taxonomy" id="1445860"/>
    <lineage>
        <taxon>Viruses</taxon>
        <taxon>Duplodnaviria</taxon>
        <taxon>Heunggongvirae</taxon>
        <taxon>Uroviricota</taxon>
        <taxon>Caudoviricetes</taxon>
        <taxon>Pantevenvirales</taxon>
        <taxon>Straboviridae</taxon>
        <taxon>Tevenvirinae</taxon>
        <taxon>Gelderlandvirus</taxon>
        <taxon>Gelderlandvirus stp4a</taxon>
    </lineage>
</organism>
<accession>A0A0B4L9C2</accession>
<sequence length="221" mass="24059">MADLKANSTVGGAPIWHKGNFPLSPVGDTLLYKTFKVYTEFDKPQAVDNDFVSKATGGEYLKNVNFKEGLSFSDKDGASVFIGIPKNTTATATYTASIKLTGQFALETPDNKPFIIFDPNESFSPDVYRLTVMGDMLSRQIYDESGRVFSPGNTPSKAQVGLDLVDNAKQVQLEKSGVQTMTGVLAAPNFISTNPATADNHVARFDQIVIKDSIQDFGYYS</sequence>
<dbReference type="EMBL" id="KJ000058">
    <property type="protein sequence ID" value="AHJ86836.1"/>
    <property type="molecule type" value="Genomic_DNA"/>
</dbReference>
<gene>
    <name evidence="1" type="ORF">STP4a_239</name>
</gene>